<proteinExistence type="inferred from homology"/>
<dbReference type="AlphaFoldDB" id="A0AAD0RY46"/>
<evidence type="ECO:0000256" key="1">
    <source>
        <dbReference type="ARBA" id="ARBA00022679"/>
    </source>
</evidence>
<name>A0AAD0RY46_9NEIS</name>
<sequence length="181" mass="20922">MLQLERLALREFRAEDLPNVFYGLSHPEVIKHYGIHYASEEDCRAQMRWFDDIRADGSGLWLALETLEGRRFLGAVGISSWSEQHHCGELGYWLLPEHWGRGYMQEALRGFLGLAYRRFPLNRVYAQVEVDNLGSRKLLQNAGFTLEGVSRECEWKDGRYLSLANYAILRAEHEAEEGGDE</sequence>
<accession>A0AAD0RY46</accession>
<dbReference type="KEGG" id="crz:D1345_14395"/>
<dbReference type="GO" id="GO:0016747">
    <property type="term" value="F:acyltransferase activity, transferring groups other than amino-acyl groups"/>
    <property type="evidence" value="ECO:0007669"/>
    <property type="project" value="InterPro"/>
</dbReference>
<dbReference type="Gene3D" id="3.40.630.30">
    <property type="match status" value="1"/>
</dbReference>
<dbReference type="SUPFAM" id="SSF55729">
    <property type="entry name" value="Acyl-CoA N-acyltransferases (Nat)"/>
    <property type="match status" value="1"/>
</dbReference>
<evidence type="ECO:0000313" key="5">
    <source>
        <dbReference type="EMBL" id="AXT47308.1"/>
    </source>
</evidence>
<gene>
    <name evidence="5" type="ORF">D1345_14395</name>
</gene>
<dbReference type="Pfam" id="PF13302">
    <property type="entry name" value="Acetyltransf_3"/>
    <property type="match status" value="1"/>
</dbReference>
<dbReference type="PANTHER" id="PTHR43792:SF8">
    <property type="entry name" value="[RIBOSOMAL PROTEIN US5]-ALANINE N-ACETYLTRANSFERASE"/>
    <property type="match status" value="1"/>
</dbReference>
<dbReference type="PANTHER" id="PTHR43792">
    <property type="entry name" value="GNAT FAMILY, PUTATIVE (AFU_ORTHOLOGUE AFUA_3G00765)-RELATED-RELATED"/>
    <property type="match status" value="1"/>
</dbReference>
<dbReference type="InterPro" id="IPR051531">
    <property type="entry name" value="N-acetyltransferase"/>
</dbReference>
<dbReference type="Proteomes" id="UP000259465">
    <property type="component" value="Chromosome"/>
</dbReference>
<keyword evidence="1" id="KW-0808">Transferase</keyword>
<dbReference type="InterPro" id="IPR000182">
    <property type="entry name" value="GNAT_dom"/>
</dbReference>
<evidence type="ECO:0000259" key="4">
    <source>
        <dbReference type="PROSITE" id="PS51186"/>
    </source>
</evidence>
<comment type="similarity">
    <text evidence="3">Belongs to the acetyltransferase family. RimJ subfamily.</text>
</comment>
<dbReference type="EMBL" id="CP031968">
    <property type="protein sequence ID" value="AXT47308.1"/>
    <property type="molecule type" value="Genomic_DNA"/>
</dbReference>
<dbReference type="GeneID" id="58560748"/>
<evidence type="ECO:0000256" key="3">
    <source>
        <dbReference type="ARBA" id="ARBA00038502"/>
    </source>
</evidence>
<reference evidence="5 6" key="1">
    <citation type="submission" date="2018-08" db="EMBL/GenBank/DDBJ databases">
        <title>Complete genome sequence of JP2-74.</title>
        <authorList>
            <person name="Wu L."/>
        </authorList>
    </citation>
    <scope>NUCLEOTIDE SEQUENCE [LARGE SCALE GENOMIC DNA]</scope>
    <source>
        <strain evidence="5 6">JP2-74</strain>
    </source>
</reference>
<keyword evidence="2" id="KW-0012">Acyltransferase</keyword>
<dbReference type="InterPro" id="IPR016181">
    <property type="entry name" value="Acyl_CoA_acyltransferase"/>
</dbReference>
<dbReference type="RefSeq" id="WP_019101246.1">
    <property type="nucleotide sequence ID" value="NZ_CP031968.1"/>
</dbReference>
<evidence type="ECO:0000256" key="2">
    <source>
        <dbReference type="ARBA" id="ARBA00023315"/>
    </source>
</evidence>
<feature type="domain" description="N-acetyltransferase" evidence="4">
    <location>
        <begin position="7"/>
        <end position="172"/>
    </location>
</feature>
<keyword evidence="6" id="KW-1185">Reference proteome</keyword>
<evidence type="ECO:0000313" key="6">
    <source>
        <dbReference type="Proteomes" id="UP000259465"/>
    </source>
</evidence>
<organism evidence="5 6">
    <name type="scientific">Chromobacterium rhizoryzae</name>
    <dbReference type="NCBI Taxonomy" id="1778675"/>
    <lineage>
        <taxon>Bacteria</taxon>
        <taxon>Pseudomonadati</taxon>
        <taxon>Pseudomonadota</taxon>
        <taxon>Betaproteobacteria</taxon>
        <taxon>Neisseriales</taxon>
        <taxon>Chromobacteriaceae</taxon>
        <taxon>Chromobacterium</taxon>
    </lineage>
</organism>
<protein>
    <submittedName>
        <fullName evidence="5">N-acetyltransferase</fullName>
    </submittedName>
</protein>
<dbReference type="PROSITE" id="PS51186">
    <property type="entry name" value="GNAT"/>
    <property type="match status" value="1"/>
</dbReference>